<dbReference type="EMBL" id="MFGX01000045">
    <property type="protein sequence ID" value="OGF55931.1"/>
    <property type="molecule type" value="Genomic_DNA"/>
</dbReference>
<feature type="domain" description="Transketolase-like pyrimidine-binding" evidence="4">
    <location>
        <begin position="4"/>
        <end position="172"/>
    </location>
</feature>
<dbReference type="InterPro" id="IPR009014">
    <property type="entry name" value="Transketo_C/PFOR_II"/>
</dbReference>
<comment type="caution">
    <text evidence="5">The sequence shown here is derived from an EMBL/GenBank/DDBJ whole genome shotgun (WGS) entry which is preliminary data.</text>
</comment>
<dbReference type="Proteomes" id="UP000179157">
    <property type="component" value="Unassembled WGS sequence"/>
</dbReference>
<dbReference type="SUPFAM" id="SSF52922">
    <property type="entry name" value="TK C-terminal domain-like"/>
    <property type="match status" value="1"/>
</dbReference>
<dbReference type="InterPro" id="IPR029061">
    <property type="entry name" value="THDP-binding"/>
</dbReference>
<dbReference type="InterPro" id="IPR005475">
    <property type="entry name" value="Transketolase-like_Pyr-bd"/>
</dbReference>
<dbReference type="Gene3D" id="3.40.50.920">
    <property type="match status" value="1"/>
</dbReference>
<keyword evidence="2" id="KW-0560">Oxidoreductase</keyword>
<dbReference type="STRING" id="1817864.A2Z21_00805"/>
<evidence type="ECO:0000313" key="6">
    <source>
        <dbReference type="Proteomes" id="UP000179157"/>
    </source>
</evidence>
<keyword evidence="3" id="KW-0786">Thiamine pyrophosphate</keyword>
<protein>
    <recommendedName>
        <fullName evidence="4">Transketolase-like pyrimidine-binding domain-containing protein</fullName>
    </recommendedName>
</protein>
<sequence>MAELTFSQAITNTIIAEMRRDPTIFTYSWSHPSKAMVDEFGMDRVQYSAICETQEAGAGIGAALAGMRPIVNLSMSDFAVDAWGQIVVQAAKVAFEGGYKTKCPVVFRTSYGAWGGQSVMHSNCYHNWAANAPGLLVAVPSNAYDVVGLYRTALRTTTDPVIFFENTPAGGLKKEVPDADYTIPFGQGAVQREGKDVTIAGVGYWVQAALDAAADLEKEGILAEVWDPRTLIPFDRAGLLASVQKTGALVVTDQAPKTFGTTAEFLATVAEAMNPIPPMARVASMDVPVGFAPTLESYMLPSKDKIIAAVKAVLARKSGATLGGGK</sequence>
<dbReference type="PANTHER" id="PTHR43257:SF2">
    <property type="entry name" value="PYRUVATE DEHYDROGENASE E1 COMPONENT SUBUNIT BETA"/>
    <property type="match status" value="1"/>
</dbReference>
<dbReference type="PANTHER" id="PTHR43257">
    <property type="entry name" value="PYRUVATE DEHYDROGENASE E1 COMPONENT BETA SUBUNIT"/>
    <property type="match status" value="1"/>
</dbReference>
<name>A0A1F5UZ28_FRAXR</name>
<evidence type="ECO:0000259" key="4">
    <source>
        <dbReference type="SMART" id="SM00861"/>
    </source>
</evidence>
<dbReference type="Pfam" id="PF02779">
    <property type="entry name" value="Transket_pyr"/>
    <property type="match status" value="1"/>
</dbReference>
<accession>A0A1F5UZ28</accession>
<evidence type="ECO:0000256" key="3">
    <source>
        <dbReference type="ARBA" id="ARBA00023052"/>
    </source>
</evidence>
<dbReference type="Pfam" id="PF02780">
    <property type="entry name" value="Transketolase_C"/>
    <property type="match status" value="1"/>
</dbReference>
<dbReference type="SUPFAM" id="SSF52518">
    <property type="entry name" value="Thiamin diphosphate-binding fold (THDP-binding)"/>
    <property type="match status" value="1"/>
</dbReference>
<evidence type="ECO:0000256" key="2">
    <source>
        <dbReference type="ARBA" id="ARBA00023002"/>
    </source>
</evidence>
<organism evidence="5 6">
    <name type="scientific">Fraserbacteria sp. (strain RBG_16_55_9)</name>
    <dbReference type="NCBI Taxonomy" id="1817864"/>
    <lineage>
        <taxon>Bacteria</taxon>
        <taxon>Candidatus Fraseribacteriota</taxon>
    </lineage>
</organism>
<dbReference type="AlphaFoldDB" id="A0A1F5UZ28"/>
<reference evidence="5 6" key="1">
    <citation type="journal article" date="2016" name="Nat. Commun.">
        <title>Thousands of microbial genomes shed light on interconnected biogeochemical processes in an aquifer system.</title>
        <authorList>
            <person name="Anantharaman K."/>
            <person name="Brown C.T."/>
            <person name="Hug L.A."/>
            <person name="Sharon I."/>
            <person name="Castelle C.J."/>
            <person name="Probst A.J."/>
            <person name="Thomas B.C."/>
            <person name="Singh A."/>
            <person name="Wilkins M.J."/>
            <person name="Karaoz U."/>
            <person name="Brodie E.L."/>
            <person name="Williams K.H."/>
            <person name="Hubbard S.S."/>
            <person name="Banfield J.F."/>
        </authorList>
    </citation>
    <scope>NUCLEOTIDE SEQUENCE [LARGE SCALE GENOMIC DNA]</scope>
    <source>
        <strain evidence="6">RBG_16_55_9</strain>
    </source>
</reference>
<dbReference type="Gene3D" id="3.40.50.970">
    <property type="match status" value="1"/>
</dbReference>
<dbReference type="InterPro" id="IPR033248">
    <property type="entry name" value="Transketolase_C"/>
</dbReference>
<dbReference type="SMART" id="SM00861">
    <property type="entry name" value="Transket_pyr"/>
    <property type="match status" value="1"/>
</dbReference>
<evidence type="ECO:0000256" key="1">
    <source>
        <dbReference type="ARBA" id="ARBA00001964"/>
    </source>
</evidence>
<gene>
    <name evidence="5" type="ORF">A2Z21_00805</name>
</gene>
<proteinExistence type="predicted"/>
<comment type="cofactor">
    <cofactor evidence="1">
        <name>thiamine diphosphate</name>
        <dbReference type="ChEBI" id="CHEBI:58937"/>
    </cofactor>
</comment>
<dbReference type="GO" id="GO:0016491">
    <property type="term" value="F:oxidoreductase activity"/>
    <property type="evidence" value="ECO:0007669"/>
    <property type="project" value="UniProtKB-KW"/>
</dbReference>
<evidence type="ECO:0000313" key="5">
    <source>
        <dbReference type="EMBL" id="OGF55931.1"/>
    </source>
</evidence>